<dbReference type="InterPro" id="IPR001599">
    <property type="entry name" value="Macroglobln_a2"/>
</dbReference>
<comment type="caution">
    <text evidence="14">The sequence shown here is derived from an EMBL/GenBank/DDBJ whole genome shotgun (WGS) entry which is preliminary data.</text>
</comment>
<evidence type="ECO:0000256" key="3">
    <source>
        <dbReference type="ARBA" id="ARBA00022525"/>
    </source>
</evidence>
<feature type="compositionally biased region" description="Low complexity" evidence="11">
    <location>
        <begin position="1278"/>
        <end position="1312"/>
    </location>
</feature>
<comment type="cofactor">
    <cofactor evidence="1">
        <name>Zn(2+)</name>
        <dbReference type="ChEBI" id="CHEBI:29105"/>
    </cofactor>
</comment>
<comment type="caution">
    <text evidence="10">Lacks conserved residue(s) required for the propagation of feature annotation.</text>
</comment>
<keyword evidence="10" id="KW-0245">EGF-like domain</keyword>
<evidence type="ECO:0000313" key="15">
    <source>
        <dbReference type="Proteomes" id="UP001489004"/>
    </source>
</evidence>
<dbReference type="GO" id="GO:0005576">
    <property type="term" value="C:extracellular region"/>
    <property type="evidence" value="ECO:0007669"/>
    <property type="project" value="UniProtKB-SubCell"/>
</dbReference>
<dbReference type="GO" id="GO:0004866">
    <property type="term" value="F:endopeptidase inhibitor activity"/>
    <property type="evidence" value="ECO:0007669"/>
    <property type="project" value="InterPro"/>
</dbReference>
<dbReference type="InterPro" id="IPR041246">
    <property type="entry name" value="Bact_MG10"/>
</dbReference>
<dbReference type="InterPro" id="IPR000742">
    <property type="entry name" value="EGF"/>
</dbReference>
<keyword evidence="8" id="KW-0862">Zinc</keyword>
<keyword evidence="5" id="KW-0479">Metal-binding</keyword>
<name>A0AAW1P0H9_9CHLO</name>
<keyword evidence="3" id="KW-0964">Secreted</keyword>
<dbReference type="GO" id="GO:0046872">
    <property type="term" value="F:metal ion binding"/>
    <property type="evidence" value="ECO:0007669"/>
    <property type="project" value="UniProtKB-KW"/>
</dbReference>
<feature type="chain" id="PRO_5043990880" description="EGF-like domain-containing protein" evidence="12">
    <location>
        <begin position="19"/>
        <end position="2145"/>
    </location>
</feature>
<keyword evidence="7" id="KW-0378">Hydrolase</keyword>
<dbReference type="Gene3D" id="2.60.40.3710">
    <property type="match status" value="1"/>
</dbReference>
<feature type="domain" description="EGF-like" evidence="13">
    <location>
        <begin position="2106"/>
        <end position="2140"/>
    </location>
</feature>
<evidence type="ECO:0000313" key="14">
    <source>
        <dbReference type="EMBL" id="KAK9803301.1"/>
    </source>
</evidence>
<accession>A0AAW1P0H9</accession>
<keyword evidence="9" id="KW-0482">Metalloprotease</keyword>
<evidence type="ECO:0000256" key="7">
    <source>
        <dbReference type="ARBA" id="ARBA00022801"/>
    </source>
</evidence>
<dbReference type="Proteomes" id="UP001489004">
    <property type="component" value="Unassembled WGS sequence"/>
</dbReference>
<evidence type="ECO:0000256" key="9">
    <source>
        <dbReference type="ARBA" id="ARBA00023049"/>
    </source>
</evidence>
<evidence type="ECO:0000256" key="1">
    <source>
        <dbReference type="ARBA" id="ARBA00001947"/>
    </source>
</evidence>
<feature type="disulfide bond" evidence="10">
    <location>
        <begin position="2130"/>
        <end position="2139"/>
    </location>
</feature>
<keyword evidence="15" id="KW-1185">Reference proteome</keyword>
<keyword evidence="10" id="KW-1015">Disulfide bond</keyword>
<comment type="subcellular location">
    <subcellularLocation>
        <location evidence="2">Secreted</location>
    </subcellularLocation>
</comment>
<dbReference type="PROSITE" id="PS50026">
    <property type="entry name" value="EGF_3"/>
    <property type="match status" value="1"/>
</dbReference>
<dbReference type="Pfam" id="PF00207">
    <property type="entry name" value="A2M"/>
    <property type="match status" value="1"/>
</dbReference>
<dbReference type="Pfam" id="PF17973">
    <property type="entry name" value="bMG10"/>
    <property type="match status" value="1"/>
</dbReference>
<dbReference type="PANTHER" id="PTHR13062:SF12">
    <property type="entry name" value="ALPHA-2-MACROGLOBULIN DOMAIN-CONTAINING PROTEIN"/>
    <property type="match status" value="1"/>
</dbReference>
<evidence type="ECO:0000256" key="12">
    <source>
        <dbReference type="SAM" id="SignalP"/>
    </source>
</evidence>
<proteinExistence type="predicted"/>
<evidence type="ECO:0000256" key="5">
    <source>
        <dbReference type="ARBA" id="ARBA00022723"/>
    </source>
</evidence>
<evidence type="ECO:0000259" key="13">
    <source>
        <dbReference type="PROSITE" id="PS50026"/>
    </source>
</evidence>
<keyword evidence="6 12" id="KW-0732">Signal</keyword>
<dbReference type="CDD" id="cd00055">
    <property type="entry name" value="EGF_Lam"/>
    <property type="match status" value="1"/>
</dbReference>
<dbReference type="EMBL" id="JALJOR010000022">
    <property type="protein sequence ID" value="KAK9803301.1"/>
    <property type="molecule type" value="Genomic_DNA"/>
</dbReference>
<dbReference type="PROSITE" id="PS00022">
    <property type="entry name" value="EGF_1"/>
    <property type="match status" value="1"/>
</dbReference>
<dbReference type="PROSITE" id="PS01186">
    <property type="entry name" value="EGF_2"/>
    <property type="match status" value="1"/>
</dbReference>
<keyword evidence="4" id="KW-0645">Protease</keyword>
<evidence type="ECO:0000256" key="11">
    <source>
        <dbReference type="SAM" id="MobiDB-lite"/>
    </source>
</evidence>
<evidence type="ECO:0000256" key="8">
    <source>
        <dbReference type="ARBA" id="ARBA00022833"/>
    </source>
</evidence>
<feature type="compositionally biased region" description="Polar residues" evidence="11">
    <location>
        <begin position="1265"/>
        <end position="1276"/>
    </location>
</feature>
<dbReference type="GO" id="GO:0008237">
    <property type="term" value="F:metallopeptidase activity"/>
    <property type="evidence" value="ECO:0007669"/>
    <property type="project" value="UniProtKB-KW"/>
</dbReference>
<dbReference type="SMART" id="SM01360">
    <property type="entry name" value="A2M"/>
    <property type="match status" value="1"/>
</dbReference>
<dbReference type="GO" id="GO:0006508">
    <property type="term" value="P:proteolysis"/>
    <property type="evidence" value="ECO:0007669"/>
    <property type="project" value="UniProtKB-KW"/>
</dbReference>
<feature type="signal peptide" evidence="12">
    <location>
        <begin position="1"/>
        <end position="18"/>
    </location>
</feature>
<feature type="region of interest" description="Disordered" evidence="11">
    <location>
        <begin position="1247"/>
        <end position="1313"/>
    </location>
</feature>
<organism evidence="14 15">
    <name type="scientific">[Myrmecia] bisecta</name>
    <dbReference type="NCBI Taxonomy" id="41462"/>
    <lineage>
        <taxon>Eukaryota</taxon>
        <taxon>Viridiplantae</taxon>
        <taxon>Chlorophyta</taxon>
        <taxon>core chlorophytes</taxon>
        <taxon>Trebouxiophyceae</taxon>
        <taxon>Trebouxiales</taxon>
        <taxon>Trebouxiaceae</taxon>
        <taxon>Myrmecia</taxon>
    </lineage>
</organism>
<sequence>MWLLYAATVLLVVSSAEGAAFLEDQLPLTVLQTTPVQLAEAAAGKQTGPITVAGRQALTVVYSRAVIALGSDFGVEALPASQIPLTFSNAIPGNWRWVTTYIARWVPTVDWPTDLNITLSWNTNLTAYDGAKLQLNNTAPVLLTTAPLSMALRQVRSERALNLTDNQWDATSGLPDDSLPEPPAMAPAEVYTERSTANASCISVRVANATLGVNGSYALILPAGTAYNPLAGPVPQDLRVLFHGLRYFRLPFNTDSRIYPNSSAALNSGHGLSYRRLSMWLVHGLANGTSLDDLHSAIMLEQIPFGAPSGVAGQRVPFNLSRPSAGTLQLDAPLQPSTQYRVSVADRPDILDGFGLPLRASGARFFMTKASDVFAEPAFSGDGAMVEAGTNWGGKWPVITQGQSQERQSLSAWPVTPARLTNAITAYTNTSTLTPLLGAPSDTVKASGRVGATALELDAAKALSGSGAALLQDCCSPTAQSSADRPVWLVETDMGAAFITAGPNITTWVTSLADGRPVPGAQVSFYTASTSSAPQLVANGTTDSNGTVIVSIGPALAANSDLAYNGLTAVVQRKGSDRLLVVNNVATSLSAAASDSVKGALVVDRLLAKPGDTLYVQGYVVTQSGATLSPAQQQKAMLDIPDAWTDSGSHNPSNPRPAPVQIPVTIDPTYGSFNASIPVPDNASPGQHTILLFWNTSTPAGEQPQEIAAVSITVGDPRPPTAALTLATPIWARYSDVVPVQLHAESYIGASVGGAQMQLGWRIGTFASGNQSVTVDSQGDAVVPINLNTLNSTVADMLAALTGQGLDITVNWVGPTRELITESTSVRLAKNELTVALVPSLNTDRPGIEFGVFPTVTSVATLLPVDDLPVSLQLYRNRTDAAGNETAALEAVPGAPSCSTVSGDKNALSTCRFKLPAIGSFVLVGCLPANSSYNSAGGGRNCARLGVGRNLSSWQAQPLSQFDAPTLTLDRVNYTLGDTATLSFENPSNGSWALVQWGNALLQKQLVTPLSPGLAVIRLPLGEECCGGCKVAVVLSAPRQATLQALPVPTSLLFDPTAPNVQRLDAYSASQTDIKVPDEQRSFSSAIAVQPGPQTDTAAGNLTAVSDGLPVLAPGDSATVLVSMQLPPGYSAPSGSSAIATIIIVDKAILDQVPYPLPDLSQPLALDLSQSITTATSLGVGLIAPYALQNMTAANLRRLSEDPWIQPNTAVQPSSSGQGPAAIDIPDNIYLSQYASPLTVFPGLHISASSQSQSPPSSSSPTSSNVVQQGSLQLPTRTAVLSTASPAPASAPGTVTADAGPSPGDPPAVAVSGSRDTVTPRIQSTFVPTVLVQTVPVDPAGMASVNFTAPQKLSTYVVRAYSATNTAQHSSNETEVQVARQISLTPSAPRLVRIGDQFEAGAVATLRSSEADSIPVVVDLSGQNVDSPIKLKDGAADTPAFILNSTAPSEVRFPFVATAIGAANFTLTILSEGSASDSLEITIPVEGLQEPVRTATSFPVQAVPPNATAPSGPFQGSAQEGLAVPAAAPGSGSIDVTAGVGHLPAVKAIAADLAEGKPQADADYRATWALAALLARSVLELYEGAAAGDSVLSAANASAVAALSHLGTNALTNSTYGLLSSPPQPGLQPPQSADVHLNAWGLWIASQLEKSGPLDASVEQLRPTWQSAMIRQLLKDAQDSRGRFNKPYDNLEQLAEVHLALNTSWLPAVCPATGPCATKQVQGDLAMDRVEQDLDRLSLRGRALAALAWLEVGSPAALEKARRAVRLSMSDIRAGGRTAYIASSPGSQDPADLESQALALLAATQVLSGNTTADPLVEKLANYVAARQGYTGAGPIPFAFGGELAAATMLALQEYDLSEGSIQPNMTLKVRSGNITLLDATFQGDSTPSTVSNNVSYSALRQPQPDPVTFTAVGMGQASVALSLDFVPNATFPFPIYHGLQVERVIRLTDPANLTAPPIGPALATIPLDSIVAFTVRLTTPDQLGPSQMDVLMPGGLEPLDPNINTALGSSCVLGNLSISFAFWPWPLCPVQETLPAAVTFKYQALMPGTQEVTFRAVAASVGNWRLPLVKAFVADQPEVMGLSAAGAVEVCDGCSAGPATAAAAPSKACPGNCSGAGGLCNLATGVCLCNPGYSGDDCSQVTIF</sequence>
<feature type="compositionally biased region" description="Low complexity" evidence="11">
    <location>
        <begin position="1247"/>
        <end position="1264"/>
    </location>
</feature>
<evidence type="ECO:0000256" key="6">
    <source>
        <dbReference type="ARBA" id="ARBA00022729"/>
    </source>
</evidence>
<evidence type="ECO:0000256" key="10">
    <source>
        <dbReference type="PROSITE-ProRule" id="PRU00076"/>
    </source>
</evidence>
<dbReference type="PANTHER" id="PTHR13062">
    <property type="entry name" value="COLLAGENASE"/>
    <property type="match status" value="1"/>
</dbReference>
<reference evidence="14 15" key="1">
    <citation type="journal article" date="2024" name="Nat. Commun.">
        <title>Phylogenomics reveals the evolutionary origins of lichenization in chlorophyte algae.</title>
        <authorList>
            <person name="Puginier C."/>
            <person name="Libourel C."/>
            <person name="Otte J."/>
            <person name="Skaloud P."/>
            <person name="Haon M."/>
            <person name="Grisel S."/>
            <person name="Petersen M."/>
            <person name="Berrin J.G."/>
            <person name="Delaux P.M."/>
            <person name="Dal Grande F."/>
            <person name="Keller J."/>
        </authorList>
    </citation>
    <scope>NUCLEOTIDE SEQUENCE [LARGE SCALE GENOMIC DNA]</scope>
    <source>
        <strain evidence="14 15">SAG 2043</strain>
    </source>
</reference>
<evidence type="ECO:0000256" key="4">
    <source>
        <dbReference type="ARBA" id="ARBA00022670"/>
    </source>
</evidence>
<protein>
    <recommendedName>
        <fullName evidence="13">EGF-like domain-containing protein</fullName>
    </recommendedName>
</protein>
<evidence type="ECO:0000256" key="2">
    <source>
        <dbReference type="ARBA" id="ARBA00004613"/>
    </source>
</evidence>
<gene>
    <name evidence="14" type="ORF">WJX72_010340</name>
</gene>
<dbReference type="InterPro" id="IPR002049">
    <property type="entry name" value="LE_dom"/>
</dbReference>